<evidence type="ECO:0000313" key="3">
    <source>
        <dbReference type="Proteomes" id="UP001152649"/>
    </source>
</evidence>
<feature type="region of interest" description="Disordered" evidence="1">
    <location>
        <begin position="30"/>
        <end position="69"/>
    </location>
</feature>
<feature type="compositionally biased region" description="Basic and acidic residues" evidence="1">
    <location>
        <begin position="161"/>
        <end position="187"/>
    </location>
</feature>
<reference evidence="2" key="1">
    <citation type="submission" date="2021-07" db="EMBL/GenBank/DDBJ databases">
        <authorList>
            <person name="Branca A.L. A."/>
        </authorList>
    </citation>
    <scope>NUCLEOTIDE SEQUENCE</scope>
</reference>
<dbReference type="AlphaFoldDB" id="A0A9W4IDQ9"/>
<feature type="region of interest" description="Disordered" evidence="1">
    <location>
        <begin position="86"/>
        <end position="220"/>
    </location>
</feature>
<protein>
    <submittedName>
        <fullName evidence="2">Uncharacterized protein</fullName>
    </submittedName>
</protein>
<organism evidence="2 3">
    <name type="scientific">Penicillium salamii</name>
    <dbReference type="NCBI Taxonomy" id="1612424"/>
    <lineage>
        <taxon>Eukaryota</taxon>
        <taxon>Fungi</taxon>
        <taxon>Dikarya</taxon>
        <taxon>Ascomycota</taxon>
        <taxon>Pezizomycotina</taxon>
        <taxon>Eurotiomycetes</taxon>
        <taxon>Eurotiomycetidae</taxon>
        <taxon>Eurotiales</taxon>
        <taxon>Aspergillaceae</taxon>
        <taxon>Penicillium</taxon>
    </lineage>
</organism>
<dbReference type="Proteomes" id="UP001152649">
    <property type="component" value="Unassembled WGS sequence"/>
</dbReference>
<feature type="compositionally biased region" description="Polar residues" evidence="1">
    <location>
        <begin position="34"/>
        <end position="45"/>
    </location>
</feature>
<feature type="region of interest" description="Disordered" evidence="1">
    <location>
        <begin position="1"/>
        <end position="20"/>
    </location>
</feature>
<accession>A0A9W4IDQ9</accession>
<gene>
    <name evidence="2" type="ORF">PSALAMII_LOCUS948</name>
</gene>
<name>A0A9W4IDQ9_9EURO</name>
<sequence length="220" mass="24193">MGESKSPAGKPDKKMSSHLLTMKFMQRAAASKEAYSNISPNSSTGSERHKSKRARLSTEAEKPRASDMDEITAALAIEEEKRQKALARAAEEAGETHWVLDVPAAPQSKSRPVVLAADSLDADDYVSSGGRQSFGNYKRKEPKPVTNESDDEDLTYNPADPPKEQERKRLKLDRKQAKKEQKERSSDKNLGNLSSISGSGGRGTMMGSPSTDKKKKRKSR</sequence>
<feature type="compositionally biased region" description="Basic and acidic residues" evidence="1">
    <location>
        <begin position="56"/>
        <end position="67"/>
    </location>
</feature>
<evidence type="ECO:0000256" key="1">
    <source>
        <dbReference type="SAM" id="MobiDB-lite"/>
    </source>
</evidence>
<dbReference type="EMBL" id="CAJVPG010000033">
    <property type="protein sequence ID" value="CAG8261321.1"/>
    <property type="molecule type" value="Genomic_DNA"/>
</dbReference>
<dbReference type="OrthoDB" id="427960at2759"/>
<feature type="compositionally biased region" description="Basic and acidic residues" evidence="1">
    <location>
        <begin position="86"/>
        <end position="95"/>
    </location>
</feature>
<evidence type="ECO:0000313" key="2">
    <source>
        <dbReference type="EMBL" id="CAG8261321.1"/>
    </source>
</evidence>
<comment type="caution">
    <text evidence="2">The sequence shown here is derived from an EMBL/GenBank/DDBJ whole genome shotgun (WGS) entry which is preliminary data.</text>
</comment>
<proteinExistence type="predicted"/>
<keyword evidence="3" id="KW-1185">Reference proteome</keyword>